<reference evidence="1 2" key="1">
    <citation type="journal article" date="2020" name="ISME J.">
        <title>Uncovering the hidden diversity of litter-decomposition mechanisms in mushroom-forming fungi.</title>
        <authorList>
            <person name="Floudas D."/>
            <person name="Bentzer J."/>
            <person name="Ahren D."/>
            <person name="Johansson T."/>
            <person name="Persson P."/>
            <person name="Tunlid A."/>
        </authorList>
    </citation>
    <scope>NUCLEOTIDE SEQUENCE [LARGE SCALE GENOMIC DNA]</scope>
    <source>
        <strain evidence="1 2">CBS 291.85</strain>
    </source>
</reference>
<accession>A0A8H5D6G4</accession>
<keyword evidence="2" id="KW-1185">Reference proteome</keyword>
<dbReference type="AlphaFoldDB" id="A0A8H5D6G4"/>
<sequence length="113" mass="12404">MTQSQAKNQEWSSPGVAARYSSVQQLVSSLGTVPSVDLDFENKQEAVEPLDSPTLCRTSKTAGGIPVDLFVPLRVLIRLLGVDLEDVLQVKRNEEIGDSLRSNMFNVKVANFI</sequence>
<dbReference type="EMBL" id="JAACJM010000064">
    <property type="protein sequence ID" value="KAF5353107.1"/>
    <property type="molecule type" value="Genomic_DNA"/>
</dbReference>
<name>A0A8H5D6G4_9AGAR</name>
<gene>
    <name evidence="1" type="ORF">D9758_008730</name>
</gene>
<proteinExistence type="predicted"/>
<comment type="caution">
    <text evidence="1">The sequence shown here is derived from an EMBL/GenBank/DDBJ whole genome shotgun (WGS) entry which is preliminary data.</text>
</comment>
<evidence type="ECO:0000313" key="1">
    <source>
        <dbReference type="EMBL" id="KAF5353107.1"/>
    </source>
</evidence>
<dbReference type="Proteomes" id="UP000559256">
    <property type="component" value="Unassembled WGS sequence"/>
</dbReference>
<evidence type="ECO:0000313" key="2">
    <source>
        <dbReference type="Proteomes" id="UP000559256"/>
    </source>
</evidence>
<protein>
    <submittedName>
        <fullName evidence="1">Uncharacterized protein</fullName>
    </submittedName>
</protein>
<organism evidence="1 2">
    <name type="scientific">Tetrapyrgos nigripes</name>
    <dbReference type="NCBI Taxonomy" id="182062"/>
    <lineage>
        <taxon>Eukaryota</taxon>
        <taxon>Fungi</taxon>
        <taxon>Dikarya</taxon>
        <taxon>Basidiomycota</taxon>
        <taxon>Agaricomycotina</taxon>
        <taxon>Agaricomycetes</taxon>
        <taxon>Agaricomycetidae</taxon>
        <taxon>Agaricales</taxon>
        <taxon>Marasmiineae</taxon>
        <taxon>Marasmiaceae</taxon>
        <taxon>Tetrapyrgos</taxon>
    </lineage>
</organism>